<organism evidence="3 4">
    <name type="scientific">Ranatra chinensis</name>
    <dbReference type="NCBI Taxonomy" id="642074"/>
    <lineage>
        <taxon>Eukaryota</taxon>
        <taxon>Metazoa</taxon>
        <taxon>Ecdysozoa</taxon>
        <taxon>Arthropoda</taxon>
        <taxon>Hexapoda</taxon>
        <taxon>Insecta</taxon>
        <taxon>Pterygota</taxon>
        <taxon>Neoptera</taxon>
        <taxon>Paraneoptera</taxon>
        <taxon>Hemiptera</taxon>
        <taxon>Heteroptera</taxon>
        <taxon>Panheteroptera</taxon>
        <taxon>Nepomorpha</taxon>
        <taxon>Nepidae</taxon>
        <taxon>Ranatrinae</taxon>
        <taxon>Ranatra</taxon>
    </lineage>
</organism>
<keyword evidence="4" id="KW-1185">Reference proteome</keyword>
<dbReference type="EMBL" id="JBFDAA010000004">
    <property type="protein sequence ID" value="KAL1138315.1"/>
    <property type="molecule type" value="Genomic_DNA"/>
</dbReference>
<evidence type="ECO:0000313" key="4">
    <source>
        <dbReference type="Proteomes" id="UP001558652"/>
    </source>
</evidence>
<protein>
    <submittedName>
        <fullName evidence="3">Uncharacterized protein</fullName>
    </submittedName>
</protein>
<sequence length="222" mass="23977">MPHLPCRRQKFTLLVEHFPATFMDIGPLRSGSQRSGASWLLMTSESPTAPPTVSSTDWEWRGVTGSQEVKTNRRRSNSRDSSSNDSSLKSCHHSLLKHVGSPQQSAKLNGKSGSNNSTTSKSNTNSKTAIRPSSCNNCHLRATLQIRPPGGGGIGTLVIPPSNPPPPPPPAQSSLPTSQQRQPQWGQMAEVASLQSELEATKMELEQTKARLDAFNAQAQAM</sequence>
<feature type="coiled-coil region" evidence="1">
    <location>
        <begin position="191"/>
        <end position="218"/>
    </location>
</feature>
<feature type="compositionally biased region" description="Pro residues" evidence="2">
    <location>
        <begin position="161"/>
        <end position="171"/>
    </location>
</feature>
<evidence type="ECO:0000313" key="3">
    <source>
        <dbReference type="EMBL" id="KAL1138315.1"/>
    </source>
</evidence>
<evidence type="ECO:0000256" key="2">
    <source>
        <dbReference type="SAM" id="MobiDB-lite"/>
    </source>
</evidence>
<feature type="compositionally biased region" description="Low complexity" evidence="2">
    <location>
        <begin position="79"/>
        <end position="89"/>
    </location>
</feature>
<name>A0ABD0YQQ6_9HEMI</name>
<feature type="compositionally biased region" description="Polar residues" evidence="2">
    <location>
        <begin position="43"/>
        <end position="57"/>
    </location>
</feature>
<proteinExistence type="predicted"/>
<reference evidence="3 4" key="1">
    <citation type="submission" date="2024-07" db="EMBL/GenBank/DDBJ databases">
        <title>Chromosome-level genome assembly of the water stick insect Ranatra chinensis (Heteroptera: Nepidae).</title>
        <authorList>
            <person name="Liu X."/>
        </authorList>
    </citation>
    <scope>NUCLEOTIDE SEQUENCE [LARGE SCALE GENOMIC DNA]</scope>
    <source>
        <strain evidence="3">Cailab_2021Rc</strain>
        <tissue evidence="3">Muscle</tissue>
    </source>
</reference>
<dbReference type="AlphaFoldDB" id="A0ABD0YQQ6"/>
<gene>
    <name evidence="3" type="ORF">AAG570_010003</name>
</gene>
<comment type="caution">
    <text evidence="3">The sequence shown here is derived from an EMBL/GenBank/DDBJ whole genome shotgun (WGS) entry which is preliminary data.</text>
</comment>
<feature type="compositionally biased region" description="Low complexity" evidence="2">
    <location>
        <begin position="109"/>
        <end position="128"/>
    </location>
</feature>
<accession>A0ABD0YQQ6</accession>
<dbReference type="Proteomes" id="UP001558652">
    <property type="component" value="Unassembled WGS sequence"/>
</dbReference>
<evidence type="ECO:0000256" key="1">
    <source>
        <dbReference type="SAM" id="Coils"/>
    </source>
</evidence>
<keyword evidence="1" id="KW-0175">Coiled coil</keyword>
<feature type="region of interest" description="Disordered" evidence="2">
    <location>
        <begin position="43"/>
        <end position="185"/>
    </location>
</feature>